<dbReference type="Pfam" id="PF01471">
    <property type="entry name" value="PG_binding_1"/>
    <property type="match status" value="1"/>
</dbReference>
<sequence>MKRPCYTVVRLHRGVALLVRVVSAVVAALLIGQTELAYGSESQPPPDGVIQLPQRSAAIAPFGPAAVAVVPIQRDGVDVVDLTTGTTVQHLPIEGSVVSIQGYPISTDPGGRRTGLGVITRTDAGYKLALYENALGEFKKRQQIQLMEDRAHAIVADGGNLAVAWGDELINGVFPYEFISLDGRMSDTTKQPIVALLPISRDYIVAIQNSSASLISVRSGRVDDSVFVDAFAIGNPAEFVAMSAGAASELGGDVVIFNARAAALTFLSLQGSRPRLSAPVTTAVLGPGHGSIHDQPILAMDLQNRYILVGFVGSPTLQVFRKFGGGVEGAGTIDLGSGIQSVAVLGDRSGGSRTTFVFLDHEGLTLRVVSDLSKLGARGTDIEASLPSDPTTVDPTDRSVIVKVQSRLAQLGFQTGAIDGLLGSGTRGALRSFQYNHGLPVTGEIDVTTLQTLLGPDKQTGSDSSQFKPNQVFQADPKLFTVYVQFAGVFTREAIDNLITGLKSGGWQIPGSALRISTAAGLNEVRYGSKDDEDGARALADILNRTKMVGGTVVAKRVKIVRARILEVWISK</sequence>
<feature type="domain" description="Peptidoglycan binding-like" evidence="1">
    <location>
        <begin position="401"/>
        <end position="453"/>
    </location>
</feature>
<dbReference type="EMBL" id="CCNE01000023">
    <property type="protein sequence ID" value="CDX58794.1"/>
    <property type="molecule type" value="Genomic_DNA"/>
</dbReference>
<dbReference type="InterPro" id="IPR036366">
    <property type="entry name" value="PGBDSf"/>
</dbReference>
<proteinExistence type="predicted"/>
<evidence type="ECO:0000313" key="3">
    <source>
        <dbReference type="Proteomes" id="UP000046122"/>
    </source>
</evidence>
<name>A0A090GEB8_MESPL</name>
<dbReference type="InterPro" id="IPR036365">
    <property type="entry name" value="PGBD-like_sf"/>
</dbReference>
<dbReference type="InterPro" id="IPR002477">
    <property type="entry name" value="Peptidoglycan-bd-like"/>
</dbReference>
<protein>
    <recommendedName>
        <fullName evidence="1">Peptidoglycan binding-like domain-containing protein</fullName>
    </recommendedName>
</protein>
<dbReference type="Gene3D" id="1.10.101.10">
    <property type="entry name" value="PGBD-like superfamily/PGBD"/>
    <property type="match status" value="1"/>
</dbReference>
<dbReference type="AlphaFoldDB" id="A0A090GEB8"/>
<gene>
    <name evidence="2" type="ORF">MPL3365_30313</name>
</gene>
<dbReference type="SUPFAM" id="SSF47090">
    <property type="entry name" value="PGBD-like"/>
    <property type="match status" value="1"/>
</dbReference>
<accession>A0A090GEB8</accession>
<evidence type="ECO:0000259" key="1">
    <source>
        <dbReference type="Pfam" id="PF01471"/>
    </source>
</evidence>
<evidence type="ECO:0000313" key="2">
    <source>
        <dbReference type="EMBL" id="CDX58794.1"/>
    </source>
</evidence>
<reference evidence="2 3" key="1">
    <citation type="submission" date="2014-08" db="EMBL/GenBank/DDBJ databases">
        <authorList>
            <person name="Moulin Lionel"/>
        </authorList>
    </citation>
    <scope>NUCLEOTIDE SEQUENCE [LARGE SCALE GENOMIC DNA]</scope>
</reference>
<dbReference type="Proteomes" id="UP000046122">
    <property type="component" value="Unassembled WGS sequence"/>
</dbReference>
<organism evidence="2 3">
    <name type="scientific">Mesorhizobium plurifarium</name>
    <dbReference type="NCBI Taxonomy" id="69974"/>
    <lineage>
        <taxon>Bacteria</taxon>
        <taxon>Pseudomonadati</taxon>
        <taxon>Pseudomonadota</taxon>
        <taxon>Alphaproteobacteria</taxon>
        <taxon>Hyphomicrobiales</taxon>
        <taxon>Phyllobacteriaceae</taxon>
        <taxon>Mesorhizobium</taxon>
    </lineage>
</organism>